<dbReference type="STRING" id="444597.BST26_20735"/>
<name>A0A1X0CRN2_9MYCO</name>
<feature type="non-terminal residue" evidence="2">
    <location>
        <position position="277"/>
    </location>
</feature>
<accession>A0A1X0CRN2</accession>
<feature type="region of interest" description="Disordered" evidence="1">
    <location>
        <begin position="92"/>
        <end position="128"/>
    </location>
</feature>
<dbReference type="EMBL" id="MVHS01000088">
    <property type="protein sequence ID" value="ORA62814.1"/>
    <property type="molecule type" value="Genomic_DNA"/>
</dbReference>
<keyword evidence="3" id="KW-1185">Reference proteome</keyword>
<reference evidence="2 3" key="1">
    <citation type="submission" date="2016-12" db="EMBL/GenBank/DDBJ databases">
        <title>The new phylogeny of genus Mycobacterium.</title>
        <authorList>
            <person name="Tortoli E."/>
            <person name="Trovato A."/>
            <person name="Cirillo D.M."/>
        </authorList>
    </citation>
    <scope>NUCLEOTIDE SEQUENCE [LARGE SCALE GENOMIC DNA]</scope>
    <source>
        <strain evidence="2 3">DSM 45130</strain>
    </source>
</reference>
<proteinExistence type="predicted"/>
<feature type="compositionally biased region" description="Acidic residues" evidence="1">
    <location>
        <begin position="268"/>
        <end position="277"/>
    </location>
</feature>
<feature type="region of interest" description="Disordered" evidence="1">
    <location>
        <begin position="254"/>
        <end position="277"/>
    </location>
</feature>
<evidence type="ECO:0000313" key="3">
    <source>
        <dbReference type="Proteomes" id="UP000192801"/>
    </source>
</evidence>
<gene>
    <name evidence="2" type="ORF">BST26_20735</name>
</gene>
<dbReference type="AlphaFoldDB" id="A0A1X0CRN2"/>
<protein>
    <submittedName>
        <fullName evidence="2">Uncharacterized protein</fullName>
    </submittedName>
</protein>
<evidence type="ECO:0000256" key="1">
    <source>
        <dbReference type="SAM" id="MobiDB-lite"/>
    </source>
</evidence>
<sequence>MADCWIYIGGRGYRLQIEDGGDEAEYLGYLAAEHGEPAPLPALSRQQVLTRLSRTALPADLPPDVVVGDAEREGGFTRGWFDPSVSAWESAQLDAAADKPADNDAPVAATDETSAGDTAWRPRSRQWSNVPPTADARVAIVTSHGVVAPSGMVLAGPLPSADALGEFIAWRWPRKQAQLPQLWITPEAAEAAGFADDEDLDLAEGLPRQVADLFGCTVTHHQSGWFTAKFAGVEGQDRPVHLVLMSALPVDPSRSRPGDMGVAGIEGTDTELPDDEV</sequence>
<comment type="caution">
    <text evidence="2">The sequence shown here is derived from an EMBL/GenBank/DDBJ whole genome shotgun (WGS) entry which is preliminary data.</text>
</comment>
<evidence type="ECO:0000313" key="2">
    <source>
        <dbReference type="EMBL" id="ORA62814.1"/>
    </source>
</evidence>
<organism evidence="2 3">
    <name type="scientific">Mycolicibacterium insubricum</name>
    <dbReference type="NCBI Taxonomy" id="444597"/>
    <lineage>
        <taxon>Bacteria</taxon>
        <taxon>Bacillati</taxon>
        <taxon>Actinomycetota</taxon>
        <taxon>Actinomycetes</taxon>
        <taxon>Mycobacteriales</taxon>
        <taxon>Mycobacteriaceae</taxon>
        <taxon>Mycolicibacterium</taxon>
    </lineage>
</organism>
<dbReference type="Proteomes" id="UP000192801">
    <property type="component" value="Unassembled WGS sequence"/>
</dbReference>